<reference evidence="5" key="2">
    <citation type="journal article" date="2024" name="Plant">
        <title>Genomic evolution and insights into agronomic trait innovations of Sesamum species.</title>
        <authorList>
            <person name="Miao H."/>
            <person name="Wang L."/>
            <person name="Qu L."/>
            <person name="Liu H."/>
            <person name="Sun Y."/>
            <person name="Le M."/>
            <person name="Wang Q."/>
            <person name="Wei S."/>
            <person name="Zheng Y."/>
            <person name="Lin W."/>
            <person name="Duan Y."/>
            <person name="Cao H."/>
            <person name="Xiong S."/>
            <person name="Wang X."/>
            <person name="Wei L."/>
            <person name="Li C."/>
            <person name="Ma Q."/>
            <person name="Ju M."/>
            <person name="Zhao R."/>
            <person name="Li G."/>
            <person name="Mu C."/>
            <person name="Tian Q."/>
            <person name="Mei H."/>
            <person name="Zhang T."/>
            <person name="Gao T."/>
            <person name="Zhang H."/>
        </authorList>
    </citation>
    <scope>NUCLEOTIDE SEQUENCE</scope>
    <source>
        <strain evidence="5">G02</strain>
    </source>
</reference>
<evidence type="ECO:0000256" key="1">
    <source>
        <dbReference type="ARBA" id="ARBA00004167"/>
    </source>
</evidence>
<keyword evidence="2 3" id="KW-0732">Signal</keyword>
<evidence type="ECO:0000259" key="4">
    <source>
        <dbReference type="Pfam" id="PF13947"/>
    </source>
</evidence>
<dbReference type="PANTHER" id="PTHR33138">
    <property type="entry name" value="OS01G0690200 PROTEIN"/>
    <property type="match status" value="1"/>
</dbReference>
<feature type="domain" description="Wall-associated receptor kinase galacturonan-binding" evidence="4">
    <location>
        <begin position="37"/>
        <end position="103"/>
    </location>
</feature>
<evidence type="ECO:0000313" key="5">
    <source>
        <dbReference type="EMBL" id="KAL0424002.1"/>
    </source>
</evidence>
<evidence type="ECO:0000256" key="3">
    <source>
        <dbReference type="SAM" id="SignalP"/>
    </source>
</evidence>
<comment type="subcellular location">
    <subcellularLocation>
        <location evidence="1">Membrane</location>
        <topology evidence="1">Single-pass membrane protein</topology>
    </subcellularLocation>
</comment>
<dbReference type="InterPro" id="IPR025287">
    <property type="entry name" value="WAK_GUB"/>
</dbReference>
<dbReference type="AlphaFoldDB" id="A0AAW2V3U8"/>
<dbReference type="PANTHER" id="PTHR33138:SF75">
    <property type="entry name" value="WALL-ASSOCIATED RECEPTOR KINASE GALACTURONAN-BINDING DOMAIN-CONTAINING PROTEIN"/>
    <property type="match status" value="1"/>
</dbReference>
<dbReference type="GO" id="GO:0016301">
    <property type="term" value="F:kinase activity"/>
    <property type="evidence" value="ECO:0007669"/>
    <property type="project" value="UniProtKB-KW"/>
</dbReference>
<keyword evidence="5" id="KW-0675">Receptor</keyword>
<accession>A0AAW2V3U8</accession>
<keyword evidence="5" id="KW-0418">Kinase</keyword>
<feature type="chain" id="PRO_5043542590" evidence="3">
    <location>
        <begin position="28"/>
        <end position="147"/>
    </location>
</feature>
<gene>
    <name evidence="5" type="ORF">Sradi_0935000</name>
</gene>
<dbReference type="Pfam" id="PF13947">
    <property type="entry name" value="GUB_WAK_bind"/>
    <property type="match status" value="1"/>
</dbReference>
<dbReference type="GO" id="GO:0016020">
    <property type="term" value="C:membrane"/>
    <property type="evidence" value="ECO:0007669"/>
    <property type="project" value="UniProtKB-SubCell"/>
</dbReference>
<dbReference type="EMBL" id="JACGWJ010000004">
    <property type="protein sequence ID" value="KAL0424002.1"/>
    <property type="molecule type" value="Genomic_DNA"/>
</dbReference>
<feature type="signal peptide" evidence="3">
    <location>
        <begin position="1"/>
        <end position="27"/>
    </location>
</feature>
<organism evidence="5">
    <name type="scientific">Sesamum radiatum</name>
    <name type="common">Black benniseed</name>
    <dbReference type="NCBI Taxonomy" id="300843"/>
    <lineage>
        <taxon>Eukaryota</taxon>
        <taxon>Viridiplantae</taxon>
        <taxon>Streptophyta</taxon>
        <taxon>Embryophyta</taxon>
        <taxon>Tracheophyta</taxon>
        <taxon>Spermatophyta</taxon>
        <taxon>Magnoliopsida</taxon>
        <taxon>eudicotyledons</taxon>
        <taxon>Gunneridae</taxon>
        <taxon>Pentapetalae</taxon>
        <taxon>asterids</taxon>
        <taxon>lamiids</taxon>
        <taxon>Lamiales</taxon>
        <taxon>Pedaliaceae</taxon>
        <taxon>Sesamum</taxon>
    </lineage>
</organism>
<reference evidence="5" key="1">
    <citation type="submission" date="2020-06" db="EMBL/GenBank/DDBJ databases">
        <authorList>
            <person name="Li T."/>
            <person name="Hu X."/>
            <person name="Zhang T."/>
            <person name="Song X."/>
            <person name="Zhang H."/>
            <person name="Dai N."/>
            <person name="Sheng W."/>
            <person name="Hou X."/>
            <person name="Wei L."/>
        </authorList>
    </citation>
    <scope>NUCLEOTIDE SEQUENCE</scope>
    <source>
        <strain evidence="5">G02</strain>
        <tissue evidence="5">Leaf</tissue>
    </source>
</reference>
<name>A0AAW2V3U8_SESRA</name>
<sequence length="147" mass="16552">MEWKPKQELFLFLVATLLPLNFPSFYCKSNQHILPNCSRSFQCGGIGNIRYPFWVDGVQPEECGHSGFQLFNCEGAFPVLDIQPLRYHILELNFSTRTLKVAREDLLKNACPQVLPILMTRTSLSSSAASAFVRTGRKPTFPISSPA</sequence>
<comment type="caution">
    <text evidence="5">The sequence shown here is derived from an EMBL/GenBank/DDBJ whole genome shotgun (WGS) entry which is preliminary data.</text>
</comment>
<keyword evidence="5" id="KW-0808">Transferase</keyword>
<proteinExistence type="predicted"/>
<protein>
    <submittedName>
        <fullName evidence="5">LEAF RUST 10 DISEASE-RESISTANCE LOCUS RECEPTOR-LIKE PROTEIN KINASE-like 2.1</fullName>
    </submittedName>
</protein>
<dbReference type="GO" id="GO:0030247">
    <property type="term" value="F:polysaccharide binding"/>
    <property type="evidence" value="ECO:0007669"/>
    <property type="project" value="InterPro"/>
</dbReference>
<evidence type="ECO:0000256" key="2">
    <source>
        <dbReference type="ARBA" id="ARBA00022729"/>
    </source>
</evidence>